<dbReference type="GO" id="GO:0034657">
    <property type="term" value="C:GID complex"/>
    <property type="evidence" value="ECO:0007669"/>
    <property type="project" value="TreeGrafter"/>
</dbReference>
<proteinExistence type="predicted"/>
<dbReference type="VEuPathDB" id="VectorBase:ASTE002750"/>
<dbReference type="VEuPathDB" id="VectorBase:ASTEI20_033539"/>
<feature type="compositionally biased region" description="Basic and acidic residues" evidence="5">
    <location>
        <begin position="477"/>
        <end position="497"/>
    </location>
</feature>
<dbReference type="PROSITE" id="PS00678">
    <property type="entry name" value="WD_REPEATS_1"/>
    <property type="match status" value="1"/>
</dbReference>
<evidence type="ECO:0008006" key="10">
    <source>
        <dbReference type="Google" id="ProtNLM"/>
    </source>
</evidence>
<feature type="compositionally biased region" description="Low complexity" evidence="5">
    <location>
        <begin position="442"/>
        <end position="455"/>
    </location>
</feature>
<dbReference type="InterPro" id="IPR015943">
    <property type="entry name" value="WD40/YVTN_repeat-like_dom_sf"/>
</dbReference>
<accession>A0A182YPM3</accession>
<dbReference type="CDD" id="cd00200">
    <property type="entry name" value="WD40"/>
    <property type="match status" value="1"/>
</dbReference>
<dbReference type="VEuPathDB" id="VectorBase:ASTEI10409"/>
<feature type="compositionally biased region" description="Acidic residues" evidence="5">
    <location>
        <begin position="265"/>
        <end position="284"/>
    </location>
</feature>
<dbReference type="InterPro" id="IPR006594">
    <property type="entry name" value="LisH"/>
</dbReference>
<dbReference type="PROSITE" id="PS50082">
    <property type="entry name" value="WD_REPEATS_2"/>
    <property type="match status" value="4"/>
</dbReference>
<feature type="region of interest" description="Disordered" evidence="5">
    <location>
        <begin position="265"/>
        <end position="338"/>
    </location>
</feature>
<feature type="region of interest" description="Disordered" evidence="5">
    <location>
        <begin position="515"/>
        <end position="654"/>
    </location>
</feature>
<sequence length="1272" mass="137468">MMELELSRSHAYHQPVIALQDIPEHDRPWYESLPAVAMDYKVHIDAGKEDCYFQYVQQGSTLYVSFHVIRGGDGMAGFAVRNPRGEIVHPYQWQASSDYTDGAAMGGFYAVCIDNQFSRFASKLVNLYITVIRYEEWEKFTKEIEDLNVNMDNFTGTISTVERNLNAMFQYQAHSRNNEARDYALILDNNAYIWKWSVLQILVIVFTTSVQVYFVRKLFDIKTGKQEPQQQEQQRETVGRSFAVAEPAERRPQRQLAAAAGVELLPEEEEEEEEEAEEQQEDEQQPQVVQQQPQRRLAVADREKEEREGDESRPAATAAAAAAAAATTTAASRRRSRVVIVPGGAGGVGGGAGSGASGGGIADETVGVVSGGSSGGGSVALAGLPSEVADRFASKRRSTRTATQRQTSGSGSGSSITPGDSEAPHRAALHLGDLGGVPCRVRSSSSTSALRQQSSVGTSDGHSLHHHRTARALDTSDSNKDSVQHRADDATERREVVEQPGAVVEEADNCYYIAASSEQQQQRSDEDDDCSPRSKRRRKMLNDNVGGSGGGGGGGNRNGAAAGLAPAAPSSAASPMDASNCDLNGHTVANSSSSSNNNSSSNNATVSNNSSNSAENDSTGGGGGGLSNNNNGLTANGDAGGGGSRPSPATRTVVKLDRTNQDIVRLIGQHLKDIGLERSAEMLMQESGCCLEHPAATKFRIHVLCGDWNKADHDLQELQSMVDIRTDRASMNEMKFLLLEQKYLEYLEEGRPIDALHVLRNELTPLQHKTPRVHQLSSYMMCTNNQELYARAGWEGKGSKSRTRLMDRLQSYLPATVMLPPRRLRSLLVQAVELQNERCQCHDMTWSTSIDSVSLLVDHNCSADGFPLQPLQVLNDHSDEVWFCKFSPDGRRLATGSKDNSVIVWEVDPVKLLLRNKRSFEGHTYGVSYIAWSPDSKHFIACGPDDCPDLWLWDVEHEKLVTKFSHSTDDSLTCAAFNREGTRFVTGGTRGQFYLVDLDGILHDNWEGVRVNGLAFLSDNKTVLAADTHYRIRGYSFENPRTDYGIVQEQCPIMTFSVNSADRLALLNISSQGLHLWDLQDKCLVRRFQGVTQGNYTIYSCFGGVNESFVASGSEDNKVYIWHIRREEPLATLIGHTRTVNCVSWNPVYPSLLASASDDGTVRIWGPQQPQTQWTANGGVSSSALHQHQANQHPQVHTNGSAGAADSASISSTGSATSTSSSTSSSSGGSGGGGGGGGGGGAGGSGQPPSVGGGGGAGGSIEVLSTSSWNIT</sequence>
<evidence type="ECO:0000256" key="1">
    <source>
        <dbReference type="ARBA" id="ARBA00004496"/>
    </source>
</evidence>
<name>A0A182YPM3_ANOST</name>
<dbReference type="InterPro" id="IPR051350">
    <property type="entry name" value="WD_repeat-ST_regulator"/>
</dbReference>
<dbReference type="PROSITE" id="PS50896">
    <property type="entry name" value="LISH"/>
    <property type="match status" value="1"/>
</dbReference>
<dbReference type="STRING" id="30069.A0A182YPM3"/>
<feature type="compositionally biased region" description="Gly residues" evidence="5">
    <location>
        <begin position="343"/>
        <end position="361"/>
    </location>
</feature>
<dbReference type="SUPFAM" id="SSF50978">
    <property type="entry name" value="WD40 repeat-like"/>
    <property type="match status" value="1"/>
</dbReference>
<dbReference type="FunFam" id="2.130.10.10:FF:000087">
    <property type="entry name" value="WD repeat-containing protein 26 homolog"/>
    <property type="match status" value="1"/>
</dbReference>
<dbReference type="VEuPathDB" id="VectorBase:ASTEI20_042295"/>
<dbReference type="EnsemblMetazoa" id="ASTEI10409-RA">
    <property type="protein sequence ID" value="ASTEI10409-PA"/>
    <property type="gene ID" value="ASTEI10409"/>
</dbReference>
<evidence type="ECO:0000256" key="2">
    <source>
        <dbReference type="ARBA" id="ARBA00022490"/>
    </source>
</evidence>
<dbReference type="SUPFAM" id="SSF101576">
    <property type="entry name" value="Supernatant protein factor (SPF), C-terminal domain"/>
    <property type="match status" value="1"/>
</dbReference>
<dbReference type="Gene3D" id="2.130.10.10">
    <property type="entry name" value="YVTN repeat-like/Quinoprotein amine dehydrogenase"/>
    <property type="match status" value="2"/>
</dbReference>
<evidence type="ECO:0000259" key="7">
    <source>
        <dbReference type="PROSITE" id="PS50897"/>
    </source>
</evidence>
<dbReference type="SMART" id="SM01190">
    <property type="entry name" value="EMP24_GP25L"/>
    <property type="match status" value="1"/>
</dbReference>
<feature type="compositionally biased region" description="Gly residues" evidence="5">
    <location>
        <begin position="546"/>
        <end position="557"/>
    </location>
</feature>
<feature type="compositionally biased region" description="Low complexity" evidence="5">
    <location>
        <begin position="1200"/>
        <end position="1227"/>
    </location>
</feature>
<dbReference type="InterPro" id="IPR001680">
    <property type="entry name" value="WD40_rpt"/>
</dbReference>
<organism evidence="8 9">
    <name type="scientific">Anopheles stephensi</name>
    <name type="common">Indo-Pakistan malaria mosquito</name>
    <dbReference type="NCBI Taxonomy" id="30069"/>
    <lineage>
        <taxon>Eukaryota</taxon>
        <taxon>Metazoa</taxon>
        <taxon>Ecdysozoa</taxon>
        <taxon>Arthropoda</taxon>
        <taxon>Hexapoda</taxon>
        <taxon>Insecta</taxon>
        <taxon>Pterygota</taxon>
        <taxon>Neoptera</taxon>
        <taxon>Endopterygota</taxon>
        <taxon>Diptera</taxon>
        <taxon>Nematocera</taxon>
        <taxon>Culicoidea</taxon>
        <taxon>Culicidae</taxon>
        <taxon>Anophelinae</taxon>
        <taxon>Anopheles</taxon>
    </lineage>
</organism>
<feature type="domain" description="GOLD" evidence="6">
    <location>
        <begin position="49"/>
        <end position="131"/>
    </location>
</feature>
<dbReference type="Pfam" id="PF01105">
    <property type="entry name" value="EMP24_GP25L"/>
    <property type="match status" value="1"/>
</dbReference>
<evidence type="ECO:0000313" key="8">
    <source>
        <dbReference type="EnsemblMetazoa" id="ASTEI10409-PA"/>
    </source>
</evidence>
<feature type="domain" description="CTLH" evidence="7">
    <location>
        <begin position="692"/>
        <end position="754"/>
    </location>
</feature>
<feature type="compositionally biased region" description="Low complexity" evidence="5">
    <location>
        <begin position="627"/>
        <end position="637"/>
    </location>
</feature>
<dbReference type="GO" id="GO:0043161">
    <property type="term" value="P:proteasome-mediated ubiquitin-dependent protein catabolic process"/>
    <property type="evidence" value="ECO:0007669"/>
    <property type="project" value="TreeGrafter"/>
</dbReference>
<dbReference type="InterPro" id="IPR036598">
    <property type="entry name" value="GOLD_dom_sf"/>
</dbReference>
<feature type="compositionally biased region" description="Low complexity" evidence="5">
    <location>
        <begin position="587"/>
        <end position="618"/>
    </location>
</feature>
<keyword evidence="4" id="KW-0677">Repeat</keyword>
<feature type="compositionally biased region" description="Gly residues" evidence="5">
    <location>
        <begin position="1228"/>
        <end position="1259"/>
    </location>
</feature>
<dbReference type="GO" id="GO:0005737">
    <property type="term" value="C:cytoplasm"/>
    <property type="evidence" value="ECO:0007669"/>
    <property type="project" value="UniProtKB-SubCell"/>
</dbReference>
<dbReference type="PANTHER" id="PTHR22838:SF0">
    <property type="entry name" value="WD REPEAT-CONTAINING PROTEIN 26"/>
    <property type="match status" value="1"/>
</dbReference>
<evidence type="ECO:0000256" key="3">
    <source>
        <dbReference type="ARBA" id="ARBA00022574"/>
    </source>
</evidence>
<dbReference type="PRINTS" id="PR00320">
    <property type="entry name" value="GPROTEINBRPT"/>
</dbReference>
<evidence type="ECO:0000259" key="6">
    <source>
        <dbReference type="PROSITE" id="PS50866"/>
    </source>
</evidence>
<dbReference type="InterPro" id="IPR036322">
    <property type="entry name" value="WD40_repeat_dom_sf"/>
</dbReference>
<dbReference type="OMA" id="PIVCLIN"/>
<feature type="compositionally biased region" description="Low complexity" evidence="5">
    <location>
        <begin position="285"/>
        <end position="294"/>
    </location>
</feature>
<keyword evidence="2" id="KW-0963">Cytoplasm</keyword>
<dbReference type="PROSITE" id="PS50294">
    <property type="entry name" value="WD_REPEATS_REGION"/>
    <property type="match status" value="2"/>
</dbReference>
<feature type="compositionally biased region" description="Low complexity" evidence="5">
    <location>
        <begin position="400"/>
        <end position="415"/>
    </location>
</feature>
<dbReference type="PROSITE" id="PS50897">
    <property type="entry name" value="CTLH"/>
    <property type="match status" value="1"/>
</dbReference>
<evidence type="ECO:0000256" key="5">
    <source>
        <dbReference type="SAM" id="MobiDB-lite"/>
    </source>
</evidence>
<feature type="region of interest" description="Disordered" evidence="5">
    <location>
        <begin position="391"/>
        <end position="502"/>
    </location>
</feature>
<reference evidence="9" key="1">
    <citation type="journal article" date="2014" name="Genome Biol.">
        <title>Genome analysis of a major urban malaria vector mosquito, Anopheles stephensi.</title>
        <authorList>
            <person name="Jiang X."/>
            <person name="Peery A."/>
            <person name="Hall A.B."/>
            <person name="Sharma A."/>
            <person name="Chen X.G."/>
            <person name="Waterhouse R.M."/>
            <person name="Komissarov A."/>
            <person name="Riehle M.M."/>
            <person name="Shouche Y."/>
            <person name="Sharakhova M.V."/>
            <person name="Lawson D."/>
            <person name="Pakpour N."/>
            <person name="Arensburger P."/>
            <person name="Davidson V.L."/>
            <person name="Eiglmeier K."/>
            <person name="Emrich S."/>
            <person name="George P."/>
            <person name="Kennedy R.C."/>
            <person name="Mane S.P."/>
            <person name="Maslen G."/>
            <person name="Oringanje C."/>
            <person name="Qi Y."/>
            <person name="Settlage R."/>
            <person name="Tojo M."/>
            <person name="Tubio J.M."/>
            <person name="Unger M.F."/>
            <person name="Wang B."/>
            <person name="Vernick K.D."/>
            <person name="Ribeiro J.M."/>
            <person name="James A.A."/>
            <person name="Michel K."/>
            <person name="Riehle M.A."/>
            <person name="Luckhart S."/>
            <person name="Sharakhov I.V."/>
            <person name="Tu Z."/>
        </authorList>
    </citation>
    <scope>NUCLEOTIDE SEQUENCE [LARGE SCALE GENOMIC DNA]</scope>
    <source>
        <strain evidence="9">Indian</strain>
    </source>
</reference>
<dbReference type="InterPro" id="IPR020472">
    <property type="entry name" value="WD40_PAC1"/>
</dbReference>
<dbReference type="AlphaFoldDB" id="A0A182YPM3"/>
<dbReference type="PANTHER" id="PTHR22838">
    <property type="entry name" value="WD REPEAT PROTEIN 26-RELATED"/>
    <property type="match status" value="1"/>
</dbReference>
<feature type="compositionally biased region" description="Low complexity" evidence="5">
    <location>
        <begin position="315"/>
        <end position="331"/>
    </location>
</feature>
<dbReference type="InterPro" id="IPR006595">
    <property type="entry name" value="CTLH_C"/>
</dbReference>
<feature type="region of interest" description="Disordered" evidence="5">
    <location>
        <begin position="343"/>
        <end position="362"/>
    </location>
</feature>
<evidence type="ECO:0000256" key="4">
    <source>
        <dbReference type="ARBA" id="ARBA00022737"/>
    </source>
</evidence>
<keyword evidence="9" id="KW-1185">Reference proteome</keyword>
<feature type="region of interest" description="Disordered" evidence="5">
    <location>
        <begin position="1163"/>
        <end position="1272"/>
    </location>
</feature>
<evidence type="ECO:0000313" key="9">
    <source>
        <dbReference type="Proteomes" id="UP000076408"/>
    </source>
</evidence>
<keyword evidence="3" id="KW-0853">WD repeat</keyword>
<dbReference type="SMART" id="SM00320">
    <property type="entry name" value="WD40"/>
    <property type="match status" value="5"/>
</dbReference>
<comment type="subcellular location">
    <subcellularLocation>
        <location evidence="1">Cytoplasm</location>
    </subcellularLocation>
</comment>
<reference evidence="8" key="2">
    <citation type="submission" date="2020-05" db="UniProtKB">
        <authorList>
            <consortium name="EnsemblMetazoa"/>
        </authorList>
    </citation>
    <scope>IDENTIFICATION</scope>
    <source>
        <strain evidence="8">Indian</strain>
    </source>
</reference>
<feature type="compositionally biased region" description="Basic and acidic residues" evidence="5">
    <location>
        <begin position="298"/>
        <end position="313"/>
    </location>
</feature>
<feature type="compositionally biased region" description="Polar residues" evidence="5">
    <location>
        <begin position="1263"/>
        <end position="1272"/>
    </location>
</feature>
<dbReference type="VEuPathDB" id="VectorBase:ASTEI20_042267"/>
<dbReference type="InterPro" id="IPR009038">
    <property type="entry name" value="GOLD_dom"/>
</dbReference>
<dbReference type="InterPro" id="IPR019775">
    <property type="entry name" value="WD40_repeat_CS"/>
</dbReference>
<dbReference type="PROSITE" id="PS50866">
    <property type="entry name" value="GOLD"/>
    <property type="match status" value="1"/>
</dbReference>
<dbReference type="Pfam" id="PF00400">
    <property type="entry name" value="WD40"/>
    <property type="match status" value="4"/>
</dbReference>
<dbReference type="Proteomes" id="UP000076408">
    <property type="component" value="Unassembled WGS sequence"/>
</dbReference>
<feature type="compositionally biased region" description="Low complexity" evidence="5">
    <location>
        <begin position="558"/>
        <end position="580"/>
    </location>
</feature>
<feature type="compositionally biased region" description="Polar residues" evidence="5">
    <location>
        <begin position="1168"/>
        <end position="1199"/>
    </location>
</feature>
<protein>
    <recommendedName>
        <fullName evidence="10">WD repeat-containing protein 55 homolog</fullName>
    </recommendedName>
</protein>